<dbReference type="KEGG" id="cdi:DIP1904"/>
<evidence type="ECO:0000256" key="3">
    <source>
        <dbReference type="ARBA" id="ARBA00011738"/>
    </source>
</evidence>
<evidence type="ECO:0000256" key="2">
    <source>
        <dbReference type="ARBA" id="ARBA00008107"/>
    </source>
</evidence>
<keyword evidence="5" id="KW-0963">Cytoplasm</keyword>
<evidence type="ECO:0000259" key="7">
    <source>
        <dbReference type="Pfam" id="PF01895"/>
    </source>
</evidence>
<dbReference type="RefSeq" id="WP_010935421.1">
    <property type="nucleotide sequence ID" value="NZ_CABVGJ010000026.1"/>
</dbReference>
<dbReference type="AlphaFoldDB" id="A0A0D6GWD6"/>
<dbReference type="InterPro" id="IPR028366">
    <property type="entry name" value="PhoU"/>
</dbReference>
<evidence type="ECO:0000256" key="6">
    <source>
        <dbReference type="ARBA" id="ARBA00022592"/>
    </source>
</evidence>
<sequence length="250" mass="28318">MRTTYREHLDAFAQDLITMCDTVAAVVEGASTGLLEGSLQSAQHALSLSDELDEVKNRATKRAVQLLSLEAPVARDLRQIVSSIYIIEDFDRMASLAMHIASMARRRHPDLVVPEPIRGYFHEMARLCTEMSDKTRSVLVDPDADVAIVLAADDDAIDDIHEHIMTLLTKKEWPFSTRAAVEVTLLARYYERFADHTVNVAAQIVYLTTGLMPEEYKKKRDDGFEPDEMEARFAQLEEQFANYDWPKPAD</sequence>
<gene>
    <name evidence="8" type="ORF">CIP107547_02103</name>
</gene>
<protein>
    <submittedName>
        <fullName evidence="8">Phosphate transport system regulatory protein PhoU</fullName>
    </submittedName>
</protein>
<comment type="subunit">
    <text evidence="3">Homodimer.</text>
</comment>
<evidence type="ECO:0000256" key="4">
    <source>
        <dbReference type="ARBA" id="ARBA00022448"/>
    </source>
</evidence>
<accession>A0A0D6GWD6</accession>
<dbReference type="GO" id="GO:0030643">
    <property type="term" value="P:intracellular phosphate ion homeostasis"/>
    <property type="evidence" value="ECO:0007669"/>
    <property type="project" value="InterPro"/>
</dbReference>
<dbReference type="PANTHER" id="PTHR42930:SF3">
    <property type="entry name" value="PHOSPHATE-SPECIFIC TRANSPORT SYSTEM ACCESSORY PROTEIN PHOU"/>
    <property type="match status" value="1"/>
</dbReference>
<dbReference type="InterPro" id="IPR038078">
    <property type="entry name" value="PhoU-like_sf"/>
</dbReference>
<reference evidence="8 9" key="1">
    <citation type="submission" date="2020-02" db="EMBL/GenBank/DDBJ databases">
        <authorList>
            <person name="Brisse S."/>
        </authorList>
    </citation>
    <scope>NUCLEOTIDE SEQUENCE [LARGE SCALE GENOMIC DNA]</scope>
    <source>
        <strain evidence="8">CIP107547</strain>
    </source>
</reference>
<proteinExistence type="inferred from homology"/>
<dbReference type="OrthoDB" id="9814256at2"/>
<dbReference type="Pfam" id="PF01895">
    <property type="entry name" value="PhoU"/>
    <property type="match status" value="2"/>
</dbReference>
<dbReference type="InterPro" id="IPR026022">
    <property type="entry name" value="PhoU_dom"/>
</dbReference>
<evidence type="ECO:0000313" key="9">
    <source>
        <dbReference type="Proteomes" id="UP000480222"/>
    </source>
</evidence>
<comment type="subcellular location">
    <subcellularLocation>
        <location evidence="1">Cytoplasm</location>
    </subcellularLocation>
</comment>
<dbReference type="FunFam" id="1.20.58.220:FF:000004">
    <property type="entry name" value="Phosphate-specific transport system accessory protein PhoU"/>
    <property type="match status" value="1"/>
</dbReference>
<dbReference type="GO" id="GO:0045936">
    <property type="term" value="P:negative regulation of phosphate metabolic process"/>
    <property type="evidence" value="ECO:0007669"/>
    <property type="project" value="InterPro"/>
</dbReference>
<dbReference type="EMBL" id="CADDAV010000026">
    <property type="protein sequence ID" value="CAB0617819.1"/>
    <property type="molecule type" value="Genomic_DNA"/>
</dbReference>
<dbReference type="SMR" id="A0A0D6GWD6"/>
<dbReference type="OMA" id="WKHGIET"/>
<comment type="caution">
    <text evidence="8">The sequence shown here is derived from an EMBL/GenBank/DDBJ whole genome shotgun (WGS) entry which is preliminary data.</text>
</comment>
<dbReference type="GO" id="GO:0005737">
    <property type="term" value="C:cytoplasm"/>
    <property type="evidence" value="ECO:0007669"/>
    <property type="project" value="UniProtKB-SubCell"/>
</dbReference>
<dbReference type="GO" id="GO:0006817">
    <property type="term" value="P:phosphate ion transport"/>
    <property type="evidence" value="ECO:0007669"/>
    <property type="project" value="UniProtKB-KW"/>
</dbReference>
<dbReference type="KEGG" id="cdip:ERS451417_01929"/>
<dbReference type="Gene3D" id="1.20.58.220">
    <property type="entry name" value="Phosphate transport system protein phou homolog 2, domain 2"/>
    <property type="match status" value="1"/>
</dbReference>
<dbReference type="SUPFAM" id="SSF109755">
    <property type="entry name" value="PhoU-like"/>
    <property type="match status" value="1"/>
</dbReference>
<dbReference type="PANTHER" id="PTHR42930">
    <property type="entry name" value="PHOSPHATE-SPECIFIC TRANSPORT SYSTEM ACCESSORY PROTEIN PHOU"/>
    <property type="match status" value="1"/>
</dbReference>
<evidence type="ECO:0000256" key="5">
    <source>
        <dbReference type="ARBA" id="ARBA00022490"/>
    </source>
</evidence>
<comment type="similarity">
    <text evidence="2">Belongs to the PhoU family.</text>
</comment>
<evidence type="ECO:0000313" key="8">
    <source>
        <dbReference type="EMBL" id="CAB0617819.1"/>
    </source>
</evidence>
<dbReference type="NCBIfam" id="TIGR02135">
    <property type="entry name" value="phoU_full"/>
    <property type="match status" value="1"/>
</dbReference>
<organism evidence="8 9">
    <name type="scientific">Corynebacterium diphtheriae</name>
    <dbReference type="NCBI Taxonomy" id="1717"/>
    <lineage>
        <taxon>Bacteria</taxon>
        <taxon>Bacillati</taxon>
        <taxon>Actinomycetota</taxon>
        <taxon>Actinomycetes</taxon>
        <taxon>Mycobacteriales</taxon>
        <taxon>Corynebacteriaceae</taxon>
        <taxon>Corynebacterium</taxon>
    </lineage>
</organism>
<keyword evidence="6" id="KW-0592">Phosphate transport</keyword>
<keyword evidence="4" id="KW-0813">Transport</keyword>
<evidence type="ECO:0000256" key="1">
    <source>
        <dbReference type="ARBA" id="ARBA00004496"/>
    </source>
</evidence>
<dbReference type="GeneID" id="29422021"/>
<name>A0A0D6GWD6_CORDP</name>
<feature type="domain" description="PhoU" evidence="7">
    <location>
        <begin position="17"/>
        <end position="102"/>
    </location>
</feature>
<dbReference type="Proteomes" id="UP000480222">
    <property type="component" value="Unassembled WGS sequence"/>
</dbReference>
<feature type="domain" description="PhoU" evidence="7">
    <location>
        <begin position="122"/>
        <end position="203"/>
    </location>
</feature>